<dbReference type="PROSITE" id="PS51470">
    <property type="entry name" value="FG_GAP"/>
    <property type="match status" value="1"/>
</dbReference>
<dbReference type="PRINTS" id="PR01185">
    <property type="entry name" value="INTEGRINA"/>
</dbReference>
<keyword evidence="1" id="KW-0732">Signal</keyword>
<evidence type="ECO:0000313" key="4">
    <source>
        <dbReference type="EMBL" id="KJD31528.1"/>
    </source>
</evidence>
<sequence length="172" mass="18680">MVFTGDIVDDAVFGTDIENIGDLNRNGIDDLAVGSRRDNAGGGNEGALWILFMNRDFTVANYQKINEIQGGFNTSLEYEDYFGGSVANIGDLDGDGIVDLVVGSYRDDDGATNAGSFYVLFLNADGTVKSKSKVSNTSGGLNTNISSTDHQAVMVQKALYRFQVYRHQRTIR</sequence>
<dbReference type="InterPro" id="IPR013517">
    <property type="entry name" value="FG-GAP"/>
</dbReference>
<dbReference type="PATRIC" id="fig|1382798.3.peg.1373"/>
<dbReference type="InterPro" id="IPR028994">
    <property type="entry name" value="Integrin_alpha_N"/>
</dbReference>
<reference evidence="4 5" key="1">
    <citation type="journal article" date="2015" name="Antonie Van Leeuwenhoek">
        <title>Tamlana nanhaiensis sp. nov., isolated from surface seawater collected from the South China Sea.</title>
        <authorList>
            <person name="Liu X."/>
            <person name="Lai Q."/>
            <person name="Du Y."/>
            <person name="Li G."/>
            <person name="Sun F."/>
            <person name="Shao Z."/>
        </authorList>
    </citation>
    <scope>NUCLEOTIDE SEQUENCE [LARGE SCALE GENOMIC DNA]</scope>
    <source>
        <strain evidence="4 5">FHC16</strain>
    </source>
</reference>
<name>A0A0D7VYL1_9FLAO</name>
<dbReference type="OrthoDB" id="1652165at2"/>
<proteinExistence type="predicted"/>
<dbReference type="Pfam" id="PF01839">
    <property type="entry name" value="FG-GAP"/>
    <property type="match status" value="2"/>
</dbReference>
<dbReference type="RefSeq" id="WP_044627201.1">
    <property type="nucleotide sequence ID" value="NZ_JTDV01000014.1"/>
</dbReference>
<dbReference type="GO" id="GO:0008305">
    <property type="term" value="C:integrin complex"/>
    <property type="evidence" value="ECO:0007669"/>
    <property type="project" value="InterPro"/>
</dbReference>
<evidence type="ECO:0000256" key="3">
    <source>
        <dbReference type="ARBA" id="ARBA00023180"/>
    </source>
</evidence>
<dbReference type="InterPro" id="IPR000413">
    <property type="entry name" value="Integrin_alpha"/>
</dbReference>
<keyword evidence="2" id="KW-0677">Repeat</keyword>
<protein>
    <submittedName>
        <fullName evidence="4">Uncharacterized protein</fullName>
    </submittedName>
</protein>
<organism evidence="4 5">
    <name type="scientific">Neotamlana nanhaiensis</name>
    <dbReference type="NCBI Taxonomy" id="1382798"/>
    <lineage>
        <taxon>Bacteria</taxon>
        <taxon>Pseudomonadati</taxon>
        <taxon>Bacteroidota</taxon>
        <taxon>Flavobacteriia</taxon>
        <taxon>Flavobacteriales</taxon>
        <taxon>Flavobacteriaceae</taxon>
        <taxon>Neotamlana</taxon>
    </lineage>
</organism>
<dbReference type="SUPFAM" id="SSF69318">
    <property type="entry name" value="Integrin alpha N-terminal domain"/>
    <property type="match status" value="1"/>
</dbReference>
<evidence type="ECO:0000256" key="2">
    <source>
        <dbReference type="ARBA" id="ARBA00022737"/>
    </source>
</evidence>
<evidence type="ECO:0000256" key="1">
    <source>
        <dbReference type="ARBA" id="ARBA00022729"/>
    </source>
</evidence>
<keyword evidence="3" id="KW-0325">Glycoprotein</keyword>
<dbReference type="GO" id="GO:0007155">
    <property type="term" value="P:cell adhesion"/>
    <property type="evidence" value="ECO:0007669"/>
    <property type="project" value="InterPro"/>
</dbReference>
<comment type="caution">
    <text evidence="4">The sequence shown here is derived from an EMBL/GenBank/DDBJ whole genome shotgun (WGS) entry which is preliminary data.</text>
</comment>
<dbReference type="InterPro" id="IPR013519">
    <property type="entry name" value="Int_alpha_beta-p"/>
</dbReference>
<dbReference type="Gene3D" id="2.130.10.130">
    <property type="entry name" value="Integrin alpha, N-terminal"/>
    <property type="match status" value="1"/>
</dbReference>
<accession>A0A0D7VYL1</accession>
<dbReference type="EMBL" id="JTDV01000014">
    <property type="protein sequence ID" value="KJD31528.1"/>
    <property type="molecule type" value="Genomic_DNA"/>
</dbReference>
<dbReference type="SMART" id="SM00191">
    <property type="entry name" value="Int_alpha"/>
    <property type="match status" value="2"/>
</dbReference>
<dbReference type="AlphaFoldDB" id="A0A0D7VYL1"/>
<dbReference type="Proteomes" id="UP000032361">
    <property type="component" value="Unassembled WGS sequence"/>
</dbReference>
<evidence type="ECO:0000313" key="5">
    <source>
        <dbReference type="Proteomes" id="UP000032361"/>
    </source>
</evidence>
<gene>
    <name evidence="4" type="ORF">PK35_14050</name>
</gene>
<dbReference type="STRING" id="1382798.PK35_14050"/>
<keyword evidence="5" id="KW-1185">Reference proteome</keyword>